<dbReference type="Pfam" id="PF00069">
    <property type="entry name" value="Pkinase"/>
    <property type="match status" value="1"/>
</dbReference>
<accession>A0A9N9JZ99</accession>
<dbReference type="EMBL" id="CAJVPY010035468">
    <property type="protein sequence ID" value="CAG8801087.1"/>
    <property type="molecule type" value="Genomic_DNA"/>
</dbReference>
<feature type="non-terminal residue" evidence="3">
    <location>
        <position position="114"/>
    </location>
</feature>
<dbReference type="GO" id="GO:0005524">
    <property type="term" value="F:ATP binding"/>
    <property type="evidence" value="ECO:0007669"/>
    <property type="project" value="InterPro"/>
</dbReference>
<dbReference type="InterPro" id="IPR011009">
    <property type="entry name" value="Kinase-like_dom_sf"/>
</dbReference>
<feature type="domain" description="Protein kinase" evidence="2">
    <location>
        <begin position="1"/>
        <end position="88"/>
    </location>
</feature>
<keyword evidence="1" id="KW-0812">Transmembrane</keyword>
<dbReference type="Proteomes" id="UP000789405">
    <property type="component" value="Unassembled WGS sequence"/>
</dbReference>
<dbReference type="GO" id="GO:0004672">
    <property type="term" value="F:protein kinase activity"/>
    <property type="evidence" value="ECO:0007669"/>
    <property type="project" value="InterPro"/>
</dbReference>
<dbReference type="AlphaFoldDB" id="A0A9N9JZ99"/>
<keyword evidence="1" id="KW-0472">Membrane</keyword>
<dbReference type="SUPFAM" id="SSF56112">
    <property type="entry name" value="Protein kinase-like (PK-like)"/>
    <property type="match status" value="1"/>
</dbReference>
<dbReference type="PROSITE" id="PS50011">
    <property type="entry name" value="PROTEIN_KINASE_DOM"/>
    <property type="match status" value="1"/>
</dbReference>
<gene>
    <name evidence="3" type="ORF">DERYTH_LOCUS23384</name>
</gene>
<sequence length="114" mass="13067">APEVLKELDHGKPVDMWAIGVITYFLLCGNIPFGDGELMAIIQADYRFEPQECWERISERAKDFISKLLNVDPDSRFTAHQALNHSWLCLIKLVIHLVALMLVEFSKKLSILLE</sequence>
<comment type="caution">
    <text evidence="3">The sequence shown here is derived from an EMBL/GenBank/DDBJ whole genome shotgun (WGS) entry which is preliminary data.</text>
</comment>
<dbReference type="InterPro" id="IPR000719">
    <property type="entry name" value="Prot_kinase_dom"/>
</dbReference>
<dbReference type="OrthoDB" id="40902at2759"/>
<dbReference type="Gene3D" id="1.10.510.10">
    <property type="entry name" value="Transferase(Phosphotransferase) domain 1"/>
    <property type="match status" value="1"/>
</dbReference>
<name>A0A9N9JZ99_9GLOM</name>
<dbReference type="PANTHER" id="PTHR24347">
    <property type="entry name" value="SERINE/THREONINE-PROTEIN KINASE"/>
    <property type="match status" value="1"/>
</dbReference>
<proteinExistence type="predicted"/>
<keyword evidence="1" id="KW-1133">Transmembrane helix</keyword>
<protein>
    <submittedName>
        <fullName evidence="3">18458_t:CDS:1</fullName>
    </submittedName>
</protein>
<organism evidence="3 4">
    <name type="scientific">Dentiscutata erythropus</name>
    <dbReference type="NCBI Taxonomy" id="1348616"/>
    <lineage>
        <taxon>Eukaryota</taxon>
        <taxon>Fungi</taxon>
        <taxon>Fungi incertae sedis</taxon>
        <taxon>Mucoromycota</taxon>
        <taxon>Glomeromycotina</taxon>
        <taxon>Glomeromycetes</taxon>
        <taxon>Diversisporales</taxon>
        <taxon>Gigasporaceae</taxon>
        <taxon>Dentiscutata</taxon>
    </lineage>
</organism>
<feature type="transmembrane region" description="Helical" evidence="1">
    <location>
        <begin position="85"/>
        <end position="103"/>
    </location>
</feature>
<evidence type="ECO:0000256" key="1">
    <source>
        <dbReference type="SAM" id="Phobius"/>
    </source>
</evidence>
<evidence type="ECO:0000259" key="2">
    <source>
        <dbReference type="PROSITE" id="PS50011"/>
    </source>
</evidence>
<evidence type="ECO:0000313" key="4">
    <source>
        <dbReference type="Proteomes" id="UP000789405"/>
    </source>
</evidence>
<evidence type="ECO:0000313" key="3">
    <source>
        <dbReference type="EMBL" id="CAG8801087.1"/>
    </source>
</evidence>
<keyword evidence="4" id="KW-1185">Reference proteome</keyword>
<reference evidence="3" key="1">
    <citation type="submission" date="2021-06" db="EMBL/GenBank/DDBJ databases">
        <authorList>
            <person name="Kallberg Y."/>
            <person name="Tangrot J."/>
            <person name="Rosling A."/>
        </authorList>
    </citation>
    <scope>NUCLEOTIDE SEQUENCE</scope>
    <source>
        <strain evidence="3">MA453B</strain>
    </source>
</reference>